<dbReference type="AlphaFoldDB" id="A0A6H1ZW72"/>
<gene>
    <name evidence="1" type="ORF">TM448A02256_0012</name>
</gene>
<dbReference type="EMBL" id="MT144284">
    <property type="protein sequence ID" value="QJA51712.1"/>
    <property type="molecule type" value="Genomic_DNA"/>
</dbReference>
<sequence>MNMLESVEKITWKLGEPADWPQIFGPDEVHFACMCCRKKTATHKATMPDGYGIVNIVLCPDCVELEPAEILAGMKRN</sequence>
<name>A0A6H1ZW72_9ZZZZ</name>
<reference evidence="1" key="1">
    <citation type="submission" date="2020-03" db="EMBL/GenBank/DDBJ databases">
        <title>The deep terrestrial virosphere.</title>
        <authorList>
            <person name="Holmfeldt K."/>
            <person name="Nilsson E."/>
            <person name="Simone D."/>
            <person name="Lopez-Fernandez M."/>
            <person name="Wu X."/>
            <person name="de Brujin I."/>
            <person name="Lundin D."/>
            <person name="Andersson A."/>
            <person name="Bertilsson S."/>
            <person name="Dopson M."/>
        </authorList>
    </citation>
    <scope>NUCLEOTIDE SEQUENCE</scope>
    <source>
        <strain evidence="1">TM448A02256</strain>
    </source>
</reference>
<organism evidence="1">
    <name type="scientific">viral metagenome</name>
    <dbReference type="NCBI Taxonomy" id="1070528"/>
    <lineage>
        <taxon>unclassified sequences</taxon>
        <taxon>metagenomes</taxon>
        <taxon>organismal metagenomes</taxon>
    </lineage>
</organism>
<evidence type="ECO:0000313" key="1">
    <source>
        <dbReference type="EMBL" id="QJA51712.1"/>
    </source>
</evidence>
<protein>
    <submittedName>
        <fullName evidence="1">Uncharacterized protein</fullName>
    </submittedName>
</protein>
<accession>A0A6H1ZW72</accession>
<proteinExistence type="predicted"/>